<feature type="binding site" evidence="9">
    <location>
        <begin position="11"/>
        <end position="18"/>
    </location>
    <ligand>
        <name>ATP</name>
        <dbReference type="ChEBI" id="CHEBI:30616"/>
    </ligand>
</feature>
<dbReference type="InterPro" id="IPR046885">
    <property type="entry name" value="MnmA-like_C"/>
</dbReference>
<evidence type="ECO:0000256" key="5">
    <source>
        <dbReference type="ARBA" id="ARBA00022840"/>
    </source>
</evidence>
<dbReference type="HAMAP" id="MF_00144">
    <property type="entry name" value="tRNA_thiouridyl_MnmA"/>
    <property type="match status" value="1"/>
</dbReference>
<evidence type="ECO:0000256" key="7">
    <source>
        <dbReference type="ARBA" id="ARBA00023157"/>
    </source>
</evidence>
<dbReference type="Proteomes" id="UP001141933">
    <property type="component" value="Unassembled WGS sequence"/>
</dbReference>
<keyword evidence="4 9" id="KW-0547">Nucleotide-binding</keyword>
<dbReference type="NCBIfam" id="NF001138">
    <property type="entry name" value="PRK00143.1"/>
    <property type="match status" value="1"/>
</dbReference>
<dbReference type="Pfam" id="PF20259">
    <property type="entry name" value="tRNA_Me_trans_M"/>
    <property type="match status" value="1"/>
</dbReference>
<dbReference type="PANTHER" id="PTHR11933">
    <property type="entry name" value="TRNA 5-METHYLAMINOMETHYL-2-THIOURIDYLATE -METHYLTRANSFERASE"/>
    <property type="match status" value="1"/>
</dbReference>
<dbReference type="Pfam" id="PF03054">
    <property type="entry name" value="tRNA_Me_trans"/>
    <property type="match status" value="1"/>
</dbReference>
<keyword evidence="13" id="KW-1185">Reference proteome</keyword>
<keyword evidence="2 9" id="KW-0808">Transferase</keyword>
<feature type="active site" description="Cysteine persulfide intermediate" evidence="9">
    <location>
        <position position="201"/>
    </location>
</feature>
<dbReference type="Gene3D" id="2.40.30.10">
    <property type="entry name" value="Translation factors"/>
    <property type="match status" value="1"/>
</dbReference>
<feature type="binding site" evidence="9">
    <location>
        <position position="37"/>
    </location>
    <ligand>
        <name>ATP</name>
        <dbReference type="ChEBI" id="CHEBI:30616"/>
    </ligand>
</feature>
<dbReference type="EC" id="2.8.1.13" evidence="9"/>
<comment type="similarity">
    <text evidence="9">Belongs to the MnmA/TRMU family.</text>
</comment>
<keyword evidence="7 9" id="KW-1015">Disulfide bond</keyword>
<keyword evidence="9" id="KW-0963">Cytoplasm</keyword>
<comment type="subcellular location">
    <subcellularLocation>
        <location evidence="9">Cytoplasm</location>
    </subcellularLocation>
</comment>
<keyword evidence="3 9" id="KW-0819">tRNA processing</keyword>
<evidence type="ECO:0000256" key="8">
    <source>
        <dbReference type="ARBA" id="ARBA00051542"/>
    </source>
</evidence>
<evidence type="ECO:0000259" key="10">
    <source>
        <dbReference type="Pfam" id="PF20258"/>
    </source>
</evidence>
<dbReference type="InterPro" id="IPR004506">
    <property type="entry name" value="MnmA-like"/>
</dbReference>
<dbReference type="Gene3D" id="2.30.30.280">
    <property type="entry name" value="Adenine nucleotide alpha hydrolases-like domains"/>
    <property type="match status" value="1"/>
</dbReference>
<evidence type="ECO:0000256" key="3">
    <source>
        <dbReference type="ARBA" id="ARBA00022694"/>
    </source>
</evidence>
<dbReference type="InterPro" id="IPR046884">
    <property type="entry name" value="MnmA-like_central"/>
</dbReference>
<dbReference type="NCBIfam" id="TIGR00420">
    <property type="entry name" value="trmU"/>
    <property type="match status" value="1"/>
</dbReference>
<accession>A0ABT4PGV8</accession>
<dbReference type="InterPro" id="IPR014729">
    <property type="entry name" value="Rossmann-like_a/b/a_fold"/>
</dbReference>
<feature type="site" description="Interaction with tRNA" evidence="9">
    <location>
        <position position="342"/>
    </location>
</feature>
<dbReference type="SUPFAM" id="SSF52402">
    <property type="entry name" value="Adenine nucleotide alpha hydrolases-like"/>
    <property type="match status" value="1"/>
</dbReference>
<dbReference type="Pfam" id="PF20258">
    <property type="entry name" value="tRNA_Me_trans_C"/>
    <property type="match status" value="1"/>
</dbReference>
<comment type="function">
    <text evidence="9">Catalyzes the 2-thiolation of uridine at the wobble position (U34) of tRNA, leading to the formation of s(2)U34.</text>
</comment>
<evidence type="ECO:0000259" key="11">
    <source>
        <dbReference type="Pfam" id="PF20259"/>
    </source>
</evidence>
<feature type="active site" description="Nucleophile" evidence="9">
    <location>
        <position position="104"/>
    </location>
</feature>
<proteinExistence type="inferred from homology"/>
<feature type="region of interest" description="Interaction with tRNA" evidence="9">
    <location>
        <begin position="309"/>
        <end position="310"/>
    </location>
</feature>
<feature type="domain" description="tRNA-specific 2-thiouridylase MnmA-like central" evidence="11">
    <location>
        <begin position="209"/>
        <end position="275"/>
    </location>
</feature>
<evidence type="ECO:0000256" key="6">
    <source>
        <dbReference type="ARBA" id="ARBA00022884"/>
    </source>
</evidence>
<dbReference type="RefSeq" id="WP_269877454.1">
    <property type="nucleotide sequence ID" value="NZ_JAPZVM010000003.1"/>
</dbReference>
<comment type="caution">
    <text evidence="12">The sequence shown here is derived from an EMBL/GenBank/DDBJ whole genome shotgun (WGS) entry which is preliminary data.</text>
</comment>
<evidence type="ECO:0000256" key="2">
    <source>
        <dbReference type="ARBA" id="ARBA00022679"/>
    </source>
</evidence>
<feature type="region of interest" description="Interaction with tRNA" evidence="9">
    <location>
        <begin position="150"/>
        <end position="152"/>
    </location>
</feature>
<comment type="catalytic activity">
    <reaction evidence="8 9">
        <text>S-sulfanyl-L-cysteinyl-[protein] + uridine(34) in tRNA + AH2 + ATP = 2-thiouridine(34) in tRNA + L-cysteinyl-[protein] + A + AMP + diphosphate + H(+)</text>
        <dbReference type="Rhea" id="RHEA:47032"/>
        <dbReference type="Rhea" id="RHEA-COMP:10131"/>
        <dbReference type="Rhea" id="RHEA-COMP:11726"/>
        <dbReference type="Rhea" id="RHEA-COMP:11727"/>
        <dbReference type="Rhea" id="RHEA-COMP:11728"/>
        <dbReference type="ChEBI" id="CHEBI:13193"/>
        <dbReference type="ChEBI" id="CHEBI:15378"/>
        <dbReference type="ChEBI" id="CHEBI:17499"/>
        <dbReference type="ChEBI" id="CHEBI:29950"/>
        <dbReference type="ChEBI" id="CHEBI:30616"/>
        <dbReference type="ChEBI" id="CHEBI:33019"/>
        <dbReference type="ChEBI" id="CHEBI:61963"/>
        <dbReference type="ChEBI" id="CHEBI:65315"/>
        <dbReference type="ChEBI" id="CHEBI:87170"/>
        <dbReference type="ChEBI" id="CHEBI:456215"/>
        <dbReference type="EC" id="2.8.1.13"/>
    </reaction>
</comment>
<gene>
    <name evidence="9 12" type="primary">mnmA</name>
    <name evidence="12" type="ORF">O6P32_06120</name>
</gene>
<comment type="caution">
    <text evidence="9">Lacks conserved residue(s) required for the propagation of feature annotation.</text>
</comment>
<dbReference type="Gene3D" id="3.40.50.620">
    <property type="entry name" value="HUPs"/>
    <property type="match status" value="1"/>
</dbReference>
<feature type="binding site" evidence="9">
    <location>
        <position position="128"/>
    </location>
    <ligand>
        <name>ATP</name>
        <dbReference type="ChEBI" id="CHEBI:30616"/>
    </ligand>
</feature>
<evidence type="ECO:0000256" key="9">
    <source>
        <dbReference type="HAMAP-Rule" id="MF_00144"/>
    </source>
</evidence>
<dbReference type="EMBL" id="JAPZVM010000003">
    <property type="protein sequence ID" value="MCZ8372285.1"/>
    <property type="molecule type" value="Genomic_DNA"/>
</dbReference>
<organism evidence="12 13">
    <name type="scientific">Phocaeicola acetigenes</name>
    <dbReference type="NCBI Taxonomy" id="3016083"/>
    <lineage>
        <taxon>Bacteria</taxon>
        <taxon>Pseudomonadati</taxon>
        <taxon>Bacteroidota</taxon>
        <taxon>Bacteroidia</taxon>
        <taxon>Bacteroidales</taxon>
        <taxon>Bacteroidaceae</taxon>
        <taxon>Phocaeicola</taxon>
    </lineage>
</organism>
<feature type="disulfide bond" description="Alternate" evidence="9">
    <location>
        <begin position="104"/>
        <end position="201"/>
    </location>
</feature>
<feature type="site" description="Interaction with tRNA" evidence="9">
    <location>
        <position position="129"/>
    </location>
</feature>
<keyword evidence="1 9" id="KW-0820">tRNA-binding</keyword>
<evidence type="ECO:0000256" key="4">
    <source>
        <dbReference type="ARBA" id="ARBA00022741"/>
    </source>
</evidence>
<keyword evidence="6 9" id="KW-0694">RNA-binding</keyword>
<reference evidence="12" key="1">
    <citation type="submission" date="2022-12" db="EMBL/GenBank/DDBJ databases">
        <title>Phocaeicola acetigenes sp. nov., isolated feces from a healthy human.</title>
        <authorList>
            <person name="Do H."/>
            <person name="Ha Y.B."/>
            <person name="Kim J.-S."/>
            <person name="Suh M.K."/>
            <person name="Kim H.S."/>
            <person name="Lee J.-S."/>
        </authorList>
    </citation>
    <scope>NUCLEOTIDE SEQUENCE</scope>
    <source>
        <strain evidence="12">KGMB11183</strain>
    </source>
</reference>
<evidence type="ECO:0000313" key="13">
    <source>
        <dbReference type="Proteomes" id="UP001141933"/>
    </source>
</evidence>
<keyword evidence="5 9" id="KW-0067">ATP-binding</keyword>
<feature type="domain" description="tRNA-specific 2-thiouridylase MnmA-like C-terminal" evidence="10">
    <location>
        <begin position="285"/>
        <end position="358"/>
    </location>
</feature>
<dbReference type="InterPro" id="IPR023382">
    <property type="entry name" value="MnmA-like_central_sf"/>
</dbReference>
<dbReference type="CDD" id="cd01998">
    <property type="entry name" value="MnmA_TRMU-like"/>
    <property type="match status" value="1"/>
</dbReference>
<dbReference type="PANTHER" id="PTHR11933:SF5">
    <property type="entry name" value="MITOCHONDRIAL TRNA-SPECIFIC 2-THIOURIDYLASE 1"/>
    <property type="match status" value="1"/>
</dbReference>
<sequence length="377" mass="42485">MKEKDKRVLVGMSGGIDSSAVCIMLQEQGYEVVGVTMRTWDIPSHFSTPGQSQPDEVLEAQALAARLGIEHHVADVRKEFKEVIVKYFIDEYMSGRTPNPCVMCNPLFKERILCEWADRTDCAWIATGHYCQLKDINGARYIVTGDDSTKDQSYFLWKLPQDILKRMMFPLGGMTKTEVRAYLASKGFEAKAKGGESMEICFIDKDYREFLKEHCPDIDERIGAGWFVDSKGLKLGQHKGFAYYTIGQRKGLEIALGKPAYVLKINPAKNTVMLGDADQLKAEYMLVEQVNVICMEELLRCKELSVRIRYRSRPIPCQVALLDNGQLLVKFEGEASAITPGQSAVFYEGNRVLGGGFIAFQQAIKKIAAENQEKFNR</sequence>
<protein>
    <recommendedName>
        <fullName evidence="9">tRNA-specific 2-thiouridylase MnmA</fullName>
        <ecNumber evidence="9">2.8.1.13</ecNumber>
    </recommendedName>
</protein>
<evidence type="ECO:0000313" key="12">
    <source>
        <dbReference type="EMBL" id="MCZ8372285.1"/>
    </source>
</evidence>
<name>A0ABT4PGV8_9BACT</name>
<dbReference type="GO" id="GO:0103016">
    <property type="term" value="F:tRNA-uridine 2-sulfurtransferase activity"/>
    <property type="evidence" value="ECO:0007669"/>
    <property type="project" value="UniProtKB-EC"/>
</dbReference>
<evidence type="ECO:0000256" key="1">
    <source>
        <dbReference type="ARBA" id="ARBA00022555"/>
    </source>
</evidence>